<dbReference type="EMBL" id="CAJPIN010055730">
    <property type="protein sequence ID" value="CAG2066549.1"/>
    <property type="molecule type" value="Genomic_DNA"/>
</dbReference>
<feature type="compositionally biased region" description="Polar residues" evidence="1">
    <location>
        <begin position="1"/>
        <end position="12"/>
    </location>
</feature>
<proteinExistence type="predicted"/>
<dbReference type="Proteomes" id="UP001153148">
    <property type="component" value="Unassembled WGS sequence"/>
</dbReference>
<name>A0ABN7PGZ0_TIMPD</name>
<gene>
    <name evidence="2" type="ORF">TPAB3V08_LOCUS13492</name>
</gene>
<feature type="region of interest" description="Disordered" evidence="1">
    <location>
        <begin position="1"/>
        <end position="21"/>
    </location>
</feature>
<protein>
    <submittedName>
        <fullName evidence="2">Uncharacterized protein</fullName>
    </submittedName>
</protein>
<feature type="non-terminal residue" evidence="2">
    <location>
        <position position="109"/>
    </location>
</feature>
<sequence length="109" mass="12284">MSSSVSTNQPRTMSPVRRRRQGALPLVDVSVLDSDSDLEDIRHFIQQSQSQLMFSENVFAKQLTKTSVDLNDFAQIAATCRDNVKCLHVLLDTEVEGDLLSSQDCREIR</sequence>
<comment type="caution">
    <text evidence="2">The sequence shown here is derived from an EMBL/GenBank/DDBJ whole genome shotgun (WGS) entry which is preliminary data.</text>
</comment>
<evidence type="ECO:0000256" key="1">
    <source>
        <dbReference type="SAM" id="MobiDB-lite"/>
    </source>
</evidence>
<organism evidence="2 3">
    <name type="scientific">Timema podura</name>
    <name type="common">Walking stick</name>
    <dbReference type="NCBI Taxonomy" id="61482"/>
    <lineage>
        <taxon>Eukaryota</taxon>
        <taxon>Metazoa</taxon>
        <taxon>Ecdysozoa</taxon>
        <taxon>Arthropoda</taxon>
        <taxon>Hexapoda</taxon>
        <taxon>Insecta</taxon>
        <taxon>Pterygota</taxon>
        <taxon>Neoptera</taxon>
        <taxon>Polyneoptera</taxon>
        <taxon>Phasmatodea</taxon>
        <taxon>Timematodea</taxon>
        <taxon>Timematoidea</taxon>
        <taxon>Timematidae</taxon>
        <taxon>Timema</taxon>
    </lineage>
</organism>
<reference evidence="2" key="1">
    <citation type="submission" date="2021-03" db="EMBL/GenBank/DDBJ databases">
        <authorList>
            <person name="Tran Van P."/>
        </authorList>
    </citation>
    <scope>NUCLEOTIDE SEQUENCE</scope>
</reference>
<evidence type="ECO:0000313" key="2">
    <source>
        <dbReference type="EMBL" id="CAG2066549.1"/>
    </source>
</evidence>
<evidence type="ECO:0000313" key="3">
    <source>
        <dbReference type="Proteomes" id="UP001153148"/>
    </source>
</evidence>
<keyword evidence="3" id="KW-1185">Reference proteome</keyword>
<accession>A0ABN7PGZ0</accession>